<keyword evidence="2" id="KW-1185">Reference proteome</keyword>
<name>A0ABS9X4J2_9GAMM</name>
<organism evidence="1 2">
    <name type="scientific">Colwellia maritima</name>
    <dbReference type="NCBI Taxonomy" id="2912588"/>
    <lineage>
        <taxon>Bacteria</taxon>
        <taxon>Pseudomonadati</taxon>
        <taxon>Pseudomonadota</taxon>
        <taxon>Gammaproteobacteria</taxon>
        <taxon>Alteromonadales</taxon>
        <taxon>Colwelliaceae</taxon>
        <taxon>Colwellia</taxon>
    </lineage>
</organism>
<evidence type="ECO:0000313" key="2">
    <source>
        <dbReference type="Proteomes" id="UP001139646"/>
    </source>
</evidence>
<accession>A0ABS9X4J2</accession>
<evidence type="ECO:0000313" key="1">
    <source>
        <dbReference type="EMBL" id="MCI2285164.1"/>
    </source>
</evidence>
<dbReference type="Proteomes" id="UP001139646">
    <property type="component" value="Unassembled WGS sequence"/>
</dbReference>
<sequence length="83" mass="9515">MKLMRGRTSKFYDGDLDLLLFGFPSNNGEKDVPSYSYKNDGKGQLVFRHIYPKQIKMDKNCCLQTLMKTILVTLCCTAMDVLL</sequence>
<proteinExistence type="predicted"/>
<protein>
    <submittedName>
        <fullName evidence="1">Uncharacterized protein</fullName>
    </submittedName>
</protein>
<dbReference type="EMBL" id="JAKKSL010000004">
    <property type="protein sequence ID" value="MCI2285164.1"/>
    <property type="molecule type" value="Genomic_DNA"/>
</dbReference>
<comment type="caution">
    <text evidence="1">The sequence shown here is derived from an EMBL/GenBank/DDBJ whole genome shotgun (WGS) entry which is preliminary data.</text>
</comment>
<reference evidence="1" key="1">
    <citation type="submission" date="2022-01" db="EMBL/GenBank/DDBJ databases">
        <title>Colwellia maritima, isolated from seawater.</title>
        <authorList>
            <person name="Kristyanto S."/>
            <person name="Jung J."/>
            <person name="Jeon C.O."/>
        </authorList>
    </citation>
    <scope>NUCLEOTIDE SEQUENCE</scope>
    <source>
        <strain evidence="1">MSW7</strain>
    </source>
</reference>
<dbReference type="RefSeq" id="WP_242287888.1">
    <property type="nucleotide sequence ID" value="NZ_JAKKSL010000004.1"/>
</dbReference>
<gene>
    <name evidence="1" type="ORF">L3081_19440</name>
</gene>